<dbReference type="InterPro" id="IPR000823">
    <property type="entry name" value="Peroxidase_pln"/>
</dbReference>
<dbReference type="Proteomes" id="UP001161247">
    <property type="component" value="Chromosome 6"/>
</dbReference>
<dbReference type="SUPFAM" id="SSF48113">
    <property type="entry name" value="Heme-dependent peroxidases"/>
    <property type="match status" value="1"/>
</dbReference>
<evidence type="ECO:0000256" key="10">
    <source>
        <dbReference type="RuleBase" id="RU362060"/>
    </source>
</evidence>
<feature type="binding site" description="axial binding residue" evidence="8">
    <location>
        <position position="196"/>
    </location>
    <ligand>
        <name>heme b</name>
        <dbReference type="ChEBI" id="CHEBI:60344"/>
    </ligand>
    <ligandPart>
        <name>Fe</name>
        <dbReference type="ChEBI" id="CHEBI:18248"/>
    </ligandPart>
</feature>
<comment type="catalytic activity">
    <reaction evidence="1 10">
        <text>2 a phenolic donor + H2O2 = 2 a phenolic radical donor + 2 H2O</text>
        <dbReference type="Rhea" id="RHEA:56136"/>
        <dbReference type="ChEBI" id="CHEBI:15377"/>
        <dbReference type="ChEBI" id="CHEBI:16240"/>
        <dbReference type="ChEBI" id="CHEBI:139520"/>
        <dbReference type="ChEBI" id="CHEBI:139521"/>
        <dbReference type="EC" id="1.11.1.7"/>
    </reaction>
</comment>
<evidence type="ECO:0000256" key="6">
    <source>
        <dbReference type="ARBA" id="ARBA00023002"/>
    </source>
</evidence>
<evidence type="ECO:0000313" key="13">
    <source>
        <dbReference type="Proteomes" id="UP001161247"/>
    </source>
</evidence>
<keyword evidence="8 10" id="KW-0106">Calcium</keyword>
<keyword evidence="4 10" id="KW-0349">Heme</keyword>
<keyword evidence="10" id="KW-0732">Signal</keyword>
<dbReference type="GO" id="GO:0046872">
    <property type="term" value="F:metal ion binding"/>
    <property type="evidence" value="ECO:0007669"/>
    <property type="project" value="UniProtKB-UniRule"/>
</dbReference>
<comment type="subcellular location">
    <subcellularLocation>
        <location evidence="10">Secreted</location>
    </subcellularLocation>
</comment>
<gene>
    <name evidence="12" type="ORF">OLC1_LOCUS16687</name>
</gene>
<dbReference type="InterPro" id="IPR010255">
    <property type="entry name" value="Haem_peroxidase_sf"/>
</dbReference>
<feature type="binding site" evidence="8">
    <location>
        <position position="85"/>
    </location>
    <ligand>
        <name>Ca(2+)</name>
        <dbReference type="ChEBI" id="CHEBI:29108"/>
        <label>1</label>
    </ligand>
</feature>
<dbReference type="AlphaFoldDB" id="A0AAV1DPF0"/>
<evidence type="ECO:0000256" key="2">
    <source>
        <dbReference type="ARBA" id="ARBA00012313"/>
    </source>
</evidence>
<evidence type="ECO:0000256" key="5">
    <source>
        <dbReference type="ARBA" id="ARBA00022723"/>
    </source>
</evidence>
<keyword evidence="10" id="KW-0964">Secreted</keyword>
<keyword evidence="9" id="KW-1015">Disulfide bond</keyword>
<feature type="binding site" evidence="8">
    <location>
        <position position="197"/>
    </location>
    <ligand>
        <name>Ca(2+)</name>
        <dbReference type="ChEBI" id="CHEBI:29108"/>
        <label>2</label>
    </ligand>
</feature>
<dbReference type="InterPro" id="IPR002016">
    <property type="entry name" value="Haem_peroxidase"/>
</dbReference>
<evidence type="ECO:0000256" key="7">
    <source>
        <dbReference type="ARBA" id="ARBA00023004"/>
    </source>
</evidence>
<dbReference type="GO" id="GO:0042744">
    <property type="term" value="P:hydrogen peroxide catabolic process"/>
    <property type="evidence" value="ECO:0007669"/>
    <property type="project" value="UniProtKB-KW"/>
</dbReference>
<evidence type="ECO:0000256" key="3">
    <source>
        <dbReference type="ARBA" id="ARBA00022559"/>
    </source>
</evidence>
<reference evidence="12" key="1">
    <citation type="submission" date="2023-03" db="EMBL/GenBank/DDBJ databases">
        <authorList>
            <person name="Julca I."/>
        </authorList>
    </citation>
    <scope>NUCLEOTIDE SEQUENCE</scope>
</reference>
<comment type="cofactor">
    <cofactor evidence="8 10">
        <name>heme b</name>
        <dbReference type="ChEBI" id="CHEBI:60344"/>
    </cofactor>
    <text evidence="8 10">Binds 1 heme b (iron(II)-protoporphyrin IX) group per subunit.</text>
</comment>
<dbReference type="PANTHER" id="PTHR31235">
    <property type="entry name" value="PEROXIDASE 25-RELATED"/>
    <property type="match status" value="1"/>
</dbReference>
<dbReference type="EC" id="1.11.1.7" evidence="2 10"/>
<evidence type="ECO:0000256" key="1">
    <source>
        <dbReference type="ARBA" id="ARBA00000189"/>
    </source>
</evidence>
<organism evidence="12 13">
    <name type="scientific">Oldenlandia corymbosa var. corymbosa</name>
    <dbReference type="NCBI Taxonomy" id="529605"/>
    <lineage>
        <taxon>Eukaryota</taxon>
        <taxon>Viridiplantae</taxon>
        <taxon>Streptophyta</taxon>
        <taxon>Embryophyta</taxon>
        <taxon>Tracheophyta</taxon>
        <taxon>Spermatophyta</taxon>
        <taxon>Magnoliopsida</taxon>
        <taxon>eudicotyledons</taxon>
        <taxon>Gunneridae</taxon>
        <taxon>Pentapetalae</taxon>
        <taxon>asterids</taxon>
        <taxon>lamiids</taxon>
        <taxon>Gentianales</taxon>
        <taxon>Rubiaceae</taxon>
        <taxon>Rubioideae</taxon>
        <taxon>Spermacoceae</taxon>
        <taxon>Hedyotis-Oldenlandia complex</taxon>
        <taxon>Oldenlandia</taxon>
    </lineage>
</organism>
<feature type="disulfide bond" evidence="9">
    <location>
        <begin position="48"/>
        <end position="126"/>
    </location>
</feature>
<feature type="signal peptide" evidence="10">
    <location>
        <begin position="1"/>
        <end position="17"/>
    </location>
</feature>
<dbReference type="GO" id="GO:0005576">
    <property type="term" value="C:extracellular region"/>
    <property type="evidence" value="ECO:0007669"/>
    <property type="project" value="UniProtKB-SubCell"/>
</dbReference>
<comment type="cofactor">
    <cofactor evidence="8 10">
        <name>Ca(2+)</name>
        <dbReference type="ChEBI" id="CHEBI:29108"/>
    </cofactor>
    <text evidence="8 10">Binds 2 calcium ions per subunit.</text>
</comment>
<keyword evidence="3 10" id="KW-0575">Peroxidase</keyword>
<evidence type="ECO:0000256" key="4">
    <source>
        <dbReference type="ARBA" id="ARBA00022617"/>
    </source>
</evidence>
<feature type="disulfide bond" evidence="9">
    <location>
        <begin position="132"/>
        <end position="327"/>
    </location>
</feature>
<feature type="binding site" evidence="8">
    <location>
        <position position="87"/>
    </location>
    <ligand>
        <name>Ca(2+)</name>
        <dbReference type="ChEBI" id="CHEBI:29108"/>
        <label>1</label>
    </ligand>
</feature>
<comment type="function">
    <text evidence="10">Removal of H(2)O(2), oxidation of toxic reductants, biosynthesis and degradation of lignin, suberization, auxin catabolism, response to environmental stresses such as wounding, pathogen attack and oxidative stress.</text>
</comment>
<feature type="binding site" evidence="8">
    <location>
        <position position="98"/>
    </location>
    <ligand>
        <name>Ca(2+)</name>
        <dbReference type="ChEBI" id="CHEBI:29108"/>
        <label>1</label>
    </ligand>
</feature>
<evidence type="ECO:0000256" key="8">
    <source>
        <dbReference type="PIRSR" id="PIRSR600823-3"/>
    </source>
</evidence>
<feature type="chain" id="PRO_5043088067" description="Peroxidase" evidence="10">
    <location>
        <begin position="18"/>
        <end position="338"/>
    </location>
</feature>
<dbReference type="GO" id="GO:0020037">
    <property type="term" value="F:heme binding"/>
    <property type="evidence" value="ECO:0007669"/>
    <property type="project" value="UniProtKB-UniRule"/>
</dbReference>
<feature type="disulfide bond" evidence="9">
    <location>
        <begin position="203"/>
        <end position="235"/>
    </location>
</feature>
<dbReference type="PRINTS" id="PR00458">
    <property type="entry name" value="PEROXIDASE"/>
</dbReference>
<dbReference type="Pfam" id="PF00141">
    <property type="entry name" value="peroxidase"/>
    <property type="match status" value="2"/>
</dbReference>
<dbReference type="GO" id="GO:0140825">
    <property type="term" value="F:lactoperoxidase activity"/>
    <property type="evidence" value="ECO:0007669"/>
    <property type="project" value="UniProtKB-EC"/>
</dbReference>
<evidence type="ECO:0000313" key="12">
    <source>
        <dbReference type="EMBL" id="CAI9108633.1"/>
    </source>
</evidence>
<evidence type="ECO:0000256" key="9">
    <source>
        <dbReference type="PIRSR" id="PIRSR600823-5"/>
    </source>
</evidence>
<keyword evidence="10" id="KW-0376">Hydrogen peroxide</keyword>
<evidence type="ECO:0000259" key="11">
    <source>
        <dbReference type="PROSITE" id="PS50873"/>
    </source>
</evidence>
<feature type="binding site" evidence="8">
    <location>
        <position position="89"/>
    </location>
    <ligand>
        <name>Ca(2+)</name>
        <dbReference type="ChEBI" id="CHEBI:29108"/>
        <label>1</label>
    </ligand>
</feature>
<sequence length="338" mass="37984">MERVGVLLFSFLALAVSLQVGFLRAAVTLPPEDELLDRHFYKKPNGTCPNVDDFVRHQVTLFWMQDRSITAKLFKLLYADCMVNGCDASILLDGKNTEKKSPLNAGLGEKIFILIDKIKTVVEQRCPGVVSCADILNLATRDAAHLGHHHTQCSWEEGMDLGQVLHGLTTLTFKFLGNSSELCYFERTRSAGSGAHTMGTTHCQYIRDRLYNFNNTGKPDPKMDKSLLKILRNQCPQTTTKGTNDPVVYLNPKNGPKYEFTNNYYKGVKSYKAVLGIDQQQMWGNYSFVDAYAKSFEAFRQEFALSISRMGGLKVLTGTNGEIRKNCRVTNRNNPSIK</sequence>
<dbReference type="PRINTS" id="PR00461">
    <property type="entry name" value="PLPEROXIDASE"/>
</dbReference>
<dbReference type="EMBL" id="OX459123">
    <property type="protein sequence ID" value="CAI9108633.1"/>
    <property type="molecule type" value="Genomic_DNA"/>
</dbReference>
<proteinExistence type="inferred from homology"/>
<accession>A0AAV1DPF0</accession>
<keyword evidence="6 10" id="KW-0560">Oxidoreductase</keyword>
<feature type="disulfide bond" evidence="9">
    <location>
        <begin position="81"/>
        <end position="86"/>
    </location>
</feature>
<comment type="similarity">
    <text evidence="10">Belongs to the peroxidase family. Classical plant (class III) peroxidase subfamily.</text>
</comment>
<keyword evidence="13" id="KW-1185">Reference proteome</keyword>
<name>A0AAV1DPF0_OLDCO</name>
<dbReference type="Gene3D" id="1.10.420.10">
    <property type="entry name" value="Peroxidase, domain 2"/>
    <property type="match status" value="1"/>
</dbReference>
<protein>
    <recommendedName>
        <fullName evidence="2 10">Peroxidase</fullName>
        <ecNumber evidence="2 10">1.11.1.7</ecNumber>
    </recommendedName>
</protein>
<feature type="binding site" evidence="8">
    <location>
        <position position="83"/>
    </location>
    <ligand>
        <name>Ca(2+)</name>
        <dbReference type="ChEBI" id="CHEBI:29108"/>
        <label>1</label>
    </ligand>
</feature>
<keyword evidence="7 8" id="KW-0408">Iron</keyword>
<dbReference type="Gene3D" id="1.10.520.10">
    <property type="match status" value="2"/>
</dbReference>
<dbReference type="PROSITE" id="PS50873">
    <property type="entry name" value="PEROXIDASE_4"/>
    <property type="match status" value="1"/>
</dbReference>
<feature type="binding site" evidence="8">
    <location>
        <position position="80"/>
    </location>
    <ligand>
        <name>Ca(2+)</name>
        <dbReference type="ChEBI" id="CHEBI:29108"/>
        <label>1</label>
    </ligand>
</feature>
<dbReference type="GO" id="GO:0006979">
    <property type="term" value="P:response to oxidative stress"/>
    <property type="evidence" value="ECO:0007669"/>
    <property type="project" value="UniProtKB-UniRule"/>
</dbReference>
<feature type="domain" description="Plant heme peroxidase family profile" evidence="11">
    <location>
        <begin position="35"/>
        <end position="331"/>
    </location>
</feature>
<keyword evidence="5 8" id="KW-0479">Metal-binding</keyword>